<keyword evidence="6" id="KW-1185">Reference proteome</keyword>
<protein>
    <recommendedName>
        <fullName evidence="7">CbiN domain protein</fullName>
    </recommendedName>
</protein>
<feature type="transmembrane region" description="Helical" evidence="1">
    <location>
        <begin position="143"/>
        <end position="161"/>
    </location>
</feature>
<organism evidence="4 5">
    <name type="scientific">Planococcus antarcticus DSM 14505</name>
    <dbReference type="NCBI Taxonomy" id="1185653"/>
    <lineage>
        <taxon>Bacteria</taxon>
        <taxon>Bacillati</taxon>
        <taxon>Bacillota</taxon>
        <taxon>Bacilli</taxon>
        <taxon>Bacillales</taxon>
        <taxon>Caryophanaceae</taxon>
        <taxon>Planococcus</taxon>
    </lineage>
</organism>
<reference evidence="6" key="2">
    <citation type="submission" date="2016-07" db="EMBL/GenBank/DDBJ databases">
        <authorList>
            <person name="See-Too W.S."/>
        </authorList>
    </citation>
    <scope>NUCLEOTIDE SEQUENCE [LARGE SCALE GENOMIC DNA]</scope>
    <source>
        <strain evidence="6">DSM 14505</strain>
    </source>
</reference>
<dbReference type="Proteomes" id="UP000004725">
    <property type="component" value="Unassembled WGS sequence"/>
</dbReference>
<dbReference type="EMBL" id="CP016534">
    <property type="protein sequence ID" value="ANU10745.1"/>
    <property type="molecule type" value="Genomic_DNA"/>
</dbReference>
<evidence type="ECO:0000313" key="4">
    <source>
        <dbReference type="EMBL" id="EIM06841.1"/>
    </source>
</evidence>
<evidence type="ECO:0000256" key="2">
    <source>
        <dbReference type="SAM" id="SignalP"/>
    </source>
</evidence>
<proteinExistence type="predicted"/>
<evidence type="ECO:0000313" key="3">
    <source>
        <dbReference type="EMBL" id="ANU10745.1"/>
    </source>
</evidence>
<dbReference type="EMBL" id="AJYB01000026">
    <property type="protein sequence ID" value="EIM06841.1"/>
    <property type="molecule type" value="Genomic_DNA"/>
</dbReference>
<dbReference type="AlphaFoldDB" id="A0A1C7DH02"/>
<feature type="chain" id="PRO_5044556551" description="CbiN domain protein" evidence="2">
    <location>
        <begin position="23"/>
        <end position="169"/>
    </location>
</feature>
<evidence type="ECO:0000256" key="1">
    <source>
        <dbReference type="SAM" id="Phobius"/>
    </source>
</evidence>
<dbReference type="Proteomes" id="UP000092661">
    <property type="component" value="Chromosome"/>
</dbReference>
<keyword evidence="1" id="KW-0472">Membrane</keyword>
<reference evidence="4 5" key="1">
    <citation type="journal article" date="2012" name="J. Bacteriol.">
        <title>Genome Sequence of the Antarctic Psychrophile Bacterium Planococcus antarcticus DSM 14505.</title>
        <authorList>
            <person name="Margolles A."/>
            <person name="Gueimonde M."/>
            <person name="Sanchez B."/>
        </authorList>
    </citation>
    <scope>NUCLEOTIDE SEQUENCE [LARGE SCALE GENOMIC DNA]</scope>
    <source>
        <strain evidence="4 5">DSM 14505</strain>
    </source>
</reference>
<dbReference type="OrthoDB" id="2428517at2"/>
<dbReference type="eggNOG" id="ENOG5031TW4">
    <property type="taxonomic scope" value="Bacteria"/>
</dbReference>
<reference evidence="3" key="3">
    <citation type="submission" date="2016-10" db="EMBL/GenBank/DDBJ databases">
        <authorList>
            <person name="See-Too W.S."/>
        </authorList>
    </citation>
    <scope>NUCLEOTIDE SEQUENCE</scope>
    <source>
        <strain evidence="3">DSM 14505</strain>
    </source>
</reference>
<dbReference type="RefSeq" id="WP_006829952.1">
    <property type="nucleotide sequence ID" value="NZ_AJYB01000026.1"/>
</dbReference>
<sequence>MRRIMIAVCLLSLFYFPKQGFALSCVEPSQTDVSYDKYDAVIIGTVEKIKENGNKRVLVIEVVKSFKGVNETTITAGEDITWGESRLGIEYLYYLNEEGGKWVHPLCSPTTDNIGIADEFLADKEEIALQNVDTNEIEPKNTVFVVLVLLGMATIGAFFLISNRGKKQL</sequence>
<keyword evidence="1" id="KW-1133">Transmembrane helix</keyword>
<feature type="signal peptide" evidence="2">
    <location>
        <begin position="1"/>
        <end position="22"/>
    </location>
</feature>
<evidence type="ECO:0000313" key="5">
    <source>
        <dbReference type="Proteomes" id="UP000004725"/>
    </source>
</evidence>
<accession>A0A1C7DH02</accession>
<keyword evidence="1" id="KW-0812">Transmembrane</keyword>
<dbReference type="KEGG" id="pana:BBH88_10725"/>
<evidence type="ECO:0000313" key="6">
    <source>
        <dbReference type="Proteomes" id="UP000092661"/>
    </source>
</evidence>
<name>A0A1C7DH02_9BACL</name>
<keyword evidence="2" id="KW-0732">Signal</keyword>
<evidence type="ECO:0008006" key="7">
    <source>
        <dbReference type="Google" id="ProtNLM"/>
    </source>
</evidence>
<gene>
    <name evidence="4" type="ORF">A1A1_09856</name>
    <name evidence="3" type="ORF">BBH88_10725</name>
</gene>